<name>A0A4U7KPD9_9BASI</name>
<evidence type="ECO:0000256" key="1">
    <source>
        <dbReference type="SAM" id="Phobius"/>
    </source>
</evidence>
<proteinExistence type="predicted"/>
<dbReference type="Proteomes" id="UP000306050">
    <property type="component" value="Chromosome SGRAM_4"/>
</dbReference>
<comment type="caution">
    <text evidence="2">The sequence shown here is derived from an EMBL/GenBank/DDBJ whole genome shotgun (WGS) entry which is preliminary data.</text>
</comment>
<sequence length="436" mass="45545">MNCIQNGNYAQLFEPNKACSPFGGIGHVSNCTELAQNCYQGYVASRPYNATDGAKNQVVYIGSVADNIAFGDCARRVLGQGGQYERGFISNIDCQLTTANATSNASTNAADTLKPGGKRGSIALVYLAALLAVYSFLPAAVAAPAPASAPASLHPARLTKVGHGSWGNITYTENSNAVKRQYDVCVSCDLLFWDGEDCKGSAYQFTALEEPIDGECGFEPGVFTCGDPALQGGQTLWVSSAAPGTTAESVITVDQTCPPTGPSALASIKPRGGCVYLGPVYGNEGLTCYPGGGSPYRKRQGSQCGGFITESQYESQSTVARVSDIIDCRTSVTDCTIANSQTFTSTIESSWSTTAGVDAFGFSVSATFGESYSESVATGVTGTYTIRAGSSGYLGAYAPMTVFQGRFTDCDDGSEEPGQVYAIQTGTIAYRVINTN</sequence>
<dbReference type="RefSeq" id="XP_029738320.1">
    <property type="nucleotide sequence ID" value="XM_029885078.1"/>
</dbReference>
<protein>
    <submittedName>
        <fullName evidence="2">Uncharacterized protein</fullName>
    </submittedName>
</protein>
<dbReference type="AlphaFoldDB" id="A0A4U7KPD9"/>
<dbReference type="InterPro" id="IPR045702">
    <property type="entry name" value="DUF6060"/>
</dbReference>
<evidence type="ECO:0000313" key="3">
    <source>
        <dbReference type="Proteomes" id="UP000306050"/>
    </source>
</evidence>
<dbReference type="OrthoDB" id="2552648at2759"/>
<dbReference type="KEGG" id="sgra:EX895_004484"/>
<keyword evidence="1" id="KW-0472">Membrane</keyword>
<keyword evidence="3" id="KW-1185">Reference proteome</keyword>
<keyword evidence="1" id="KW-0812">Transmembrane</keyword>
<organism evidence="2 3">
    <name type="scientific">Sporisorium graminicola</name>
    <dbReference type="NCBI Taxonomy" id="280036"/>
    <lineage>
        <taxon>Eukaryota</taxon>
        <taxon>Fungi</taxon>
        <taxon>Dikarya</taxon>
        <taxon>Basidiomycota</taxon>
        <taxon>Ustilaginomycotina</taxon>
        <taxon>Ustilaginomycetes</taxon>
        <taxon>Ustilaginales</taxon>
        <taxon>Ustilaginaceae</taxon>
        <taxon>Sporisorium</taxon>
    </lineage>
</organism>
<gene>
    <name evidence="2" type="ORF">EX895_004484</name>
</gene>
<reference evidence="2 3" key="1">
    <citation type="submission" date="2019-05" db="EMBL/GenBank/DDBJ databases">
        <title>Sporisorium graminicola CBS 10092 draft sequencing and annotation.</title>
        <authorList>
            <person name="Solano-Gonzalez S."/>
            <person name="Caddick M.X."/>
            <person name="Darby A."/>
        </authorList>
    </citation>
    <scope>NUCLEOTIDE SEQUENCE [LARGE SCALE GENOMIC DNA]</scope>
    <source>
        <strain evidence="2 3">CBS 10092</strain>
    </source>
</reference>
<evidence type="ECO:0000313" key="2">
    <source>
        <dbReference type="EMBL" id="TKY86335.1"/>
    </source>
</evidence>
<feature type="transmembrane region" description="Helical" evidence="1">
    <location>
        <begin position="123"/>
        <end position="143"/>
    </location>
</feature>
<keyword evidence="1" id="KW-1133">Transmembrane helix</keyword>
<dbReference type="GeneID" id="40727379"/>
<dbReference type="Pfam" id="PF19535">
    <property type="entry name" value="DUF6060"/>
    <property type="match status" value="1"/>
</dbReference>
<accession>A0A4U7KPD9</accession>
<dbReference type="EMBL" id="SRRM01000017">
    <property type="protein sequence ID" value="TKY86335.1"/>
    <property type="molecule type" value="Genomic_DNA"/>
</dbReference>